<dbReference type="VEuPathDB" id="FungiDB:PADG_06958"/>
<feature type="region of interest" description="Disordered" evidence="1">
    <location>
        <begin position="517"/>
        <end position="541"/>
    </location>
</feature>
<dbReference type="AlphaFoldDB" id="A0A1D2JL16"/>
<feature type="region of interest" description="Disordered" evidence="1">
    <location>
        <begin position="294"/>
        <end position="313"/>
    </location>
</feature>
<protein>
    <recommendedName>
        <fullName evidence="3">SGNH hydrolase-type esterase domain-containing protein</fullName>
    </recommendedName>
</protein>
<evidence type="ECO:0000256" key="1">
    <source>
        <dbReference type="SAM" id="MobiDB-lite"/>
    </source>
</evidence>
<dbReference type="InterPro" id="IPR013830">
    <property type="entry name" value="SGNH_hydro"/>
</dbReference>
<dbReference type="Proteomes" id="UP000242814">
    <property type="component" value="Unassembled WGS sequence"/>
</dbReference>
<evidence type="ECO:0000259" key="3">
    <source>
        <dbReference type="Pfam" id="PF13472"/>
    </source>
</evidence>
<dbReference type="SUPFAM" id="SSF52266">
    <property type="entry name" value="SGNH hydrolase"/>
    <property type="match status" value="1"/>
</dbReference>
<dbReference type="PANTHER" id="PTHR37981">
    <property type="entry name" value="LIPASE 2"/>
    <property type="match status" value="1"/>
</dbReference>
<dbReference type="InterPro" id="IPR036514">
    <property type="entry name" value="SGNH_hydro_sf"/>
</dbReference>
<dbReference type="EMBL" id="LZYO01000041">
    <property type="protein sequence ID" value="ODH40450.1"/>
    <property type="molecule type" value="Genomic_DNA"/>
</dbReference>
<dbReference type="GO" id="GO:0016788">
    <property type="term" value="F:hydrolase activity, acting on ester bonds"/>
    <property type="evidence" value="ECO:0007669"/>
    <property type="project" value="InterPro"/>
</dbReference>
<sequence>MIFTTVPTLLAWSLLTFHLAAARDHPGLLDGLDKVIPWKRFENIAILGDSYAAGIGAGKVLEGKGDAKCSRYDGAYGYVLKSLSPRKHNFQFKACSGDTTVEIKKQVDSLKNKSQNLVTLSAGGNDALLSEILRNCVVLPSNENACNKAMAASQAVIDMKLQGNVEGLLKKLVQKMKNNGVVLHTLYGTFFNSETNPCDKQSWSLFNNLFLDGGGGLMMTKDRREKLNKLVQGANAKISKAIDNVSRDNKHVKLVKVEWDDFGIKTQGRFCENKPVEKKQMFYMYGTSRPYIPSQKKQIASDGDSAGPNQHDIRKRLPDFLGRVFHPTEYGHGVIASRAVLALFRALAGEKVCAQPPKPKPKPKPKPGKPPGKPKQKCDTNWVSSYPFNAFDLTHKEFCRVVKGQSNPGRPVRLTVNSKGNIKISPITVQDPNSPGYPFSRRKRTPPPNPNTWKDITIQYTWRETIGGTCSASCDEAYSLIARSECGHQGTQQNQMTVEGEIDVGCGVYSYSLHGPPRLVPTEPRKAPKQDPPKKPAVPKSPECYGAHQFTTKGDVNPFVQKFIASKACGKVPRKTMKQGDKPIVYHEKVGQMPYRYAITWLHGCKSTVTQMNVLNPVKGDKASCMTLMKRSYSDCKGNQGRGGYFDVGCLRYEFAPRDVK</sequence>
<dbReference type="Pfam" id="PF13472">
    <property type="entry name" value="Lipase_GDSL_2"/>
    <property type="match status" value="1"/>
</dbReference>
<feature type="signal peptide" evidence="2">
    <location>
        <begin position="1"/>
        <end position="22"/>
    </location>
</feature>
<evidence type="ECO:0000313" key="5">
    <source>
        <dbReference type="Proteomes" id="UP000242814"/>
    </source>
</evidence>
<gene>
    <name evidence="4" type="ORF">ACO22_01628</name>
</gene>
<feature type="compositionally biased region" description="Basic and acidic residues" evidence="1">
    <location>
        <begin position="523"/>
        <end position="534"/>
    </location>
</feature>
<name>A0A1D2JL16_PARBR</name>
<evidence type="ECO:0000313" key="4">
    <source>
        <dbReference type="EMBL" id="ODH40450.1"/>
    </source>
</evidence>
<evidence type="ECO:0000256" key="2">
    <source>
        <dbReference type="SAM" id="SignalP"/>
    </source>
</evidence>
<dbReference type="Gene3D" id="3.40.50.1110">
    <property type="entry name" value="SGNH hydrolase"/>
    <property type="match status" value="1"/>
</dbReference>
<dbReference type="VEuPathDB" id="FungiDB:PABG_12132"/>
<dbReference type="PANTHER" id="PTHR37981:SF1">
    <property type="entry name" value="SGNH HYDROLASE-TYPE ESTERASE DOMAIN-CONTAINING PROTEIN"/>
    <property type="match status" value="1"/>
</dbReference>
<dbReference type="CDD" id="cd01823">
    <property type="entry name" value="SEST_like"/>
    <property type="match status" value="1"/>
</dbReference>
<dbReference type="InterPro" id="IPR037460">
    <property type="entry name" value="SEST-like"/>
</dbReference>
<accession>A0A1D2JL16</accession>
<proteinExistence type="predicted"/>
<dbReference type="GO" id="GO:0006629">
    <property type="term" value="P:lipid metabolic process"/>
    <property type="evidence" value="ECO:0007669"/>
    <property type="project" value="TreeGrafter"/>
</dbReference>
<feature type="region of interest" description="Disordered" evidence="1">
    <location>
        <begin position="425"/>
        <end position="454"/>
    </location>
</feature>
<reference evidence="4 5" key="1">
    <citation type="submission" date="2016-06" db="EMBL/GenBank/DDBJ databases">
        <authorList>
            <person name="Kjaerup R.B."/>
            <person name="Dalgaard T.S."/>
            <person name="Juul-Madsen H.R."/>
        </authorList>
    </citation>
    <scope>NUCLEOTIDE SEQUENCE [LARGE SCALE GENOMIC DNA]</scope>
    <source>
        <strain evidence="4 5">Pb300</strain>
    </source>
</reference>
<feature type="domain" description="SGNH hydrolase-type esterase" evidence="3">
    <location>
        <begin position="46"/>
        <end position="193"/>
    </location>
</feature>
<feature type="region of interest" description="Disordered" evidence="1">
    <location>
        <begin position="353"/>
        <end position="380"/>
    </location>
</feature>
<comment type="caution">
    <text evidence="4">The sequence shown here is derived from an EMBL/GenBank/DDBJ whole genome shotgun (WGS) entry which is preliminary data.</text>
</comment>
<organism evidence="4 5">
    <name type="scientific">Paracoccidioides brasiliensis</name>
    <dbReference type="NCBI Taxonomy" id="121759"/>
    <lineage>
        <taxon>Eukaryota</taxon>
        <taxon>Fungi</taxon>
        <taxon>Dikarya</taxon>
        <taxon>Ascomycota</taxon>
        <taxon>Pezizomycotina</taxon>
        <taxon>Eurotiomycetes</taxon>
        <taxon>Eurotiomycetidae</taxon>
        <taxon>Onygenales</taxon>
        <taxon>Ajellomycetaceae</taxon>
        <taxon>Paracoccidioides</taxon>
    </lineage>
</organism>
<feature type="compositionally biased region" description="Basic residues" evidence="1">
    <location>
        <begin position="359"/>
        <end position="375"/>
    </location>
</feature>
<feature type="chain" id="PRO_5008902489" description="SGNH hydrolase-type esterase domain-containing protein" evidence="2">
    <location>
        <begin position="23"/>
        <end position="661"/>
    </location>
</feature>
<keyword evidence="2" id="KW-0732">Signal</keyword>